<evidence type="ECO:0000256" key="4">
    <source>
        <dbReference type="ARBA" id="ARBA00023242"/>
    </source>
</evidence>
<dbReference type="Proteomes" id="UP000428333">
    <property type="component" value="Linkage Group LG08"/>
</dbReference>
<dbReference type="PANTHER" id="PTHR21277">
    <property type="entry name" value="TRANSCRIPTIONAL ADAPTER 1"/>
    <property type="match status" value="1"/>
</dbReference>
<dbReference type="InterPro" id="IPR024738">
    <property type="entry name" value="Hfi1/Tada1"/>
</dbReference>
<dbReference type="EMBL" id="QEFC01002163">
    <property type="protein sequence ID" value="KAE9453652.1"/>
    <property type="molecule type" value="Genomic_DNA"/>
</dbReference>
<keyword evidence="7" id="KW-1185">Reference proteome</keyword>
<feature type="non-terminal residue" evidence="6">
    <location>
        <position position="1"/>
    </location>
</feature>
<dbReference type="GO" id="GO:0003713">
    <property type="term" value="F:transcription coactivator activity"/>
    <property type="evidence" value="ECO:0007669"/>
    <property type="project" value="TreeGrafter"/>
</dbReference>
<evidence type="ECO:0000313" key="6">
    <source>
        <dbReference type="EMBL" id="KAE9453652.1"/>
    </source>
</evidence>
<dbReference type="Pfam" id="PF12767">
    <property type="entry name" value="SAGA-Tad1"/>
    <property type="match status" value="1"/>
</dbReference>
<keyword evidence="3" id="KW-0804">Transcription</keyword>
<dbReference type="AlphaFoldDB" id="A0A6A4L837"/>
<evidence type="ECO:0000256" key="2">
    <source>
        <dbReference type="ARBA" id="ARBA00023015"/>
    </source>
</evidence>
<comment type="subcellular location">
    <subcellularLocation>
        <location evidence="1">Nucleus</location>
    </subcellularLocation>
</comment>
<name>A0A6A4L837_9ERIC</name>
<feature type="compositionally biased region" description="Polar residues" evidence="5">
    <location>
        <begin position="174"/>
        <end position="191"/>
    </location>
</feature>
<sequence length="386" mass="42964">MPPPNQHQRVNLVELKAQVVKKLGPEGSNRYFFYLNRFLNLKLSKVEFNKLCLQIVGRENIPLHNQFIRSILKNACSAKAPPPTLDKQSVSNPSFLSNGDIRAVSTWKARPEIRDRNTFDHHNAFGPNANTKSSNSVVLENGDLTPHEIRWPVQHHQGHAEQAEETEREVSHYPSGNISSTKRYTDGSVSLHSKDPVEAVRLEDQRDGFSRSSLSAPLGVPLCQVSVGGARRTMPSASSSNCASLFNSGSLLDTATLRQRMEQIAVAQGLEGVTMDCANFLNKGLDVYLKGLVTSCIELVGARSGQEFRSSTNKNQTHLKLVNGVRPGHHLHMQSRGNPMESIQERKLDCPISLLDFRVAMEVNPQQLGEDWPILLERICTNAFEE</sequence>
<evidence type="ECO:0000256" key="3">
    <source>
        <dbReference type="ARBA" id="ARBA00023163"/>
    </source>
</evidence>
<dbReference type="PANTHER" id="PTHR21277:SF5">
    <property type="entry name" value="TRANSCRIPTIONAL ADAPTER 1"/>
    <property type="match status" value="1"/>
</dbReference>
<dbReference type="GO" id="GO:0005634">
    <property type="term" value="C:nucleus"/>
    <property type="evidence" value="ECO:0007669"/>
    <property type="project" value="UniProtKB-SubCell"/>
</dbReference>
<proteinExistence type="predicted"/>
<evidence type="ECO:0008006" key="8">
    <source>
        <dbReference type="Google" id="ProtNLM"/>
    </source>
</evidence>
<dbReference type="CDD" id="cd22933">
    <property type="entry name" value="HFD_HFI1"/>
    <property type="match status" value="1"/>
</dbReference>
<protein>
    <recommendedName>
        <fullName evidence="8">Transcriptional coactivator Hfi1/Transcriptional adapter 1</fullName>
    </recommendedName>
</protein>
<gene>
    <name evidence="6" type="ORF">C3L33_14426</name>
</gene>
<feature type="region of interest" description="Disordered" evidence="5">
    <location>
        <begin position="155"/>
        <end position="192"/>
    </location>
</feature>
<dbReference type="GO" id="GO:0000124">
    <property type="term" value="C:SAGA complex"/>
    <property type="evidence" value="ECO:0007669"/>
    <property type="project" value="TreeGrafter"/>
</dbReference>
<organism evidence="6 7">
    <name type="scientific">Rhododendron williamsianum</name>
    <dbReference type="NCBI Taxonomy" id="262921"/>
    <lineage>
        <taxon>Eukaryota</taxon>
        <taxon>Viridiplantae</taxon>
        <taxon>Streptophyta</taxon>
        <taxon>Embryophyta</taxon>
        <taxon>Tracheophyta</taxon>
        <taxon>Spermatophyta</taxon>
        <taxon>Magnoliopsida</taxon>
        <taxon>eudicotyledons</taxon>
        <taxon>Gunneridae</taxon>
        <taxon>Pentapetalae</taxon>
        <taxon>asterids</taxon>
        <taxon>Ericales</taxon>
        <taxon>Ericaceae</taxon>
        <taxon>Ericoideae</taxon>
        <taxon>Rhodoreae</taxon>
        <taxon>Rhododendron</taxon>
    </lineage>
</organism>
<keyword evidence="4" id="KW-0539">Nucleus</keyword>
<comment type="caution">
    <text evidence="6">The sequence shown here is derived from an EMBL/GenBank/DDBJ whole genome shotgun (WGS) entry which is preliminary data.</text>
</comment>
<evidence type="ECO:0000256" key="1">
    <source>
        <dbReference type="ARBA" id="ARBA00004123"/>
    </source>
</evidence>
<accession>A0A6A4L837</accession>
<keyword evidence="2" id="KW-0805">Transcription regulation</keyword>
<dbReference type="OrthoDB" id="10264870at2759"/>
<evidence type="ECO:0000256" key="5">
    <source>
        <dbReference type="SAM" id="MobiDB-lite"/>
    </source>
</evidence>
<reference evidence="6 7" key="1">
    <citation type="journal article" date="2019" name="Genome Biol. Evol.">
        <title>The Rhododendron genome and chromosomal organization provide insight into shared whole-genome duplications across the heath family (Ericaceae).</title>
        <authorList>
            <person name="Soza V.L."/>
            <person name="Lindsley D."/>
            <person name="Waalkes A."/>
            <person name="Ramage E."/>
            <person name="Patwardhan R.P."/>
            <person name="Burton J.N."/>
            <person name="Adey A."/>
            <person name="Kumar A."/>
            <person name="Qiu R."/>
            <person name="Shendure J."/>
            <person name="Hall B."/>
        </authorList>
    </citation>
    <scope>NUCLEOTIDE SEQUENCE [LARGE SCALE GENOMIC DNA]</scope>
    <source>
        <strain evidence="6">RSF 1966-606</strain>
    </source>
</reference>
<dbReference type="GO" id="GO:0006357">
    <property type="term" value="P:regulation of transcription by RNA polymerase II"/>
    <property type="evidence" value="ECO:0007669"/>
    <property type="project" value="TreeGrafter"/>
</dbReference>
<evidence type="ECO:0000313" key="7">
    <source>
        <dbReference type="Proteomes" id="UP000428333"/>
    </source>
</evidence>